<evidence type="ECO:0000256" key="3">
    <source>
        <dbReference type="RuleBase" id="RU003718"/>
    </source>
</evidence>
<dbReference type="Proteomes" id="UP001165685">
    <property type="component" value="Unassembled WGS sequence"/>
</dbReference>
<dbReference type="PANTHER" id="PTHR48050">
    <property type="entry name" value="STEROL 3-BETA-GLUCOSYLTRANSFERASE"/>
    <property type="match status" value="1"/>
</dbReference>
<name>A0ABT4TSH0_9ACTN</name>
<proteinExistence type="inferred from homology"/>
<sequence length="402" mass="42947">MHRKRLHIAMVGIPAISHVIPSLEVVRELARRGHRVTYANDPRMEELVTGAGAELVPYTSTLPVDDHSWPEDPIAATELFLDDAQAVMPTVRAAYQDDRPDVFLYDIAGYPARVLAENWGVPAVQLSPTYVAWKGYEETVGAQVEALPGAKEYLARFDAWLAEQGVPLSSGDFAGRPRRALALIPRPMQPYADTVDPDVVSFVGPCLGERAEQGAWSPPPGAEGKRVLLVSMGSAFTELPGFYRECVAAFGGLPDWHVVLQIGQKVRPEELGGVPDNIEVHPWVPQLAVLRQASAFVTHAGMGGSSEGLVCGVPMIAVPQFADQFSNADALQAQGVARRIDTEDATAGVLRSALEELTSSPAVAARLAEIRGELESQGGVRVAADLIEAEAGAGADRPAGRG</sequence>
<accession>A0ABT4TSH0</accession>
<evidence type="ECO:0000313" key="5">
    <source>
        <dbReference type="Proteomes" id="UP001165685"/>
    </source>
</evidence>
<dbReference type="NCBIfam" id="TIGR01426">
    <property type="entry name" value="MGT"/>
    <property type="match status" value="1"/>
</dbReference>
<dbReference type="Gene3D" id="3.40.50.2000">
    <property type="entry name" value="Glycogen Phosphorylase B"/>
    <property type="match status" value="2"/>
</dbReference>
<dbReference type="Pfam" id="PF00201">
    <property type="entry name" value="UDPGT"/>
    <property type="match status" value="1"/>
</dbReference>
<dbReference type="RefSeq" id="WP_270680234.1">
    <property type="nucleotide sequence ID" value="NZ_JAQFWP010000058.1"/>
</dbReference>
<keyword evidence="2 3" id="KW-0808">Transferase</keyword>
<dbReference type="CDD" id="cd03784">
    <property type="entry name" value="GT1_Gtf-like"/>
    <property type="match status" value="1"/>
</dbReference>
<evidence type="ECO:0000256" key="2">
    <source>
        <dbReference type="ARBA" id="ARBA00022679"/>
    </source>
</evidence>
<dbReference type="EMBL" id="JAQFWP010000058">
    <property type="protein sequence ID" value="MDA2807607.1"/>
    <property type="molecule type" value="Genomic_DNA"/>
</dbReference>
<keyword evidence="5" id="KW-1185">Reference proteome</keyword>
<dbReference type="InterPro" id="IPR002213">
    <property type="entry name" value="UDP_glucos_trans"/>
</dbReference>
<dbReference type="InterPro" id="IPR006326">
    <property type="entry name" value="UDPGT_MGT-like"/>
</dbReference>
<dbReference type="InterPro" id="IPR035595">
    <property type="entry name" value="UDP_glycos_trans_CS"/>
</dbReference>
<evidence type="ECO:0000313" key="4">
    <source>
        <dbReference type="EMBL" id="MDA2807607.1"/>
    </source>
</evidence>
<evidence type="ECO:0000256" key="1">
    <source>
        <dbReference type="ARBA" id="ARBA00009995"/>
    </source>
</evidence>
<organism evidence="4 5">
    <name type="scientific">Nocardiopsis suaedae</name>
    <dbReference type="NCBI Taxonomy" id="3018444"/>
    <lineage>
        <taxon>Bacteria</taxon>
        <taxon>Bacillati</taxon>
        <taxon>Actinomycetota</taxon>
        <taxon>Actinomycetes</taxon>
        <taxon>Streptosporangiales</taxon>
        <taxon>Nocardiopsidaceae</taxon>
        <taxon>Nocardiopsis</taxon>
    </lineage>
</organism>
<comment type="similarity">
    <text evidence="1 3">Belongs to the UDP-glycosyltransferase family.</text>
</comment>
<dbReference type="InterPro" id="IPR050426">
    <property type="entry name" value="Glycosyltransferase_28"/>
</dbReference>
<reference evidence="4" key="1">
    <citation type="submission" date="2023-01" db="EMBL/GenBank/DDBJ databases">
        <title>Draft genome sequence of Nocardiopsis sp. LSu2-4 isolated from halophytes.</title>
        <authorList>
            <person name="Duangmal K."/>
            <person name="Chantavorakit T."/>
        </authorList>
    </citation>
    <scope>NUCLEOTIDE SEQUENCE</scope>
    <source>
        <strain evidence="4">LSu2-4</strain>
    </source>
</reference>
<keyword evidence="3" id="KW-0328">Glycosyltransferase</keyword>
<gene>
    <name evidence="4" type="ORF">O4U47_24065</name>
</gene>
<comment type="caution">
    <text evidence="4">The sequence shown here is derived from an EMBL/GenBank/DDBJ whole genome shotgun (WGS) entry which is preliminary data.</text>
</comment>
<dbReference type="PANTHER" id="PTHR48050:SF13">
    <property type="entry name" value="STEROL 3-BETA-GLUCOSYLTRANSFERASE UGT80A2"/>
    <property type="match status" value="1"/>
</dbReference>
<dbReference type="PROSITE" id="PS00375">
    <property type="entry name" value="UDPGT"/>
    <property type="match status" value="1"/>
</dbReference>
<dbReference type="SUPFAM" id="SSF53756">
    <property type="entry name" value="UDP-Glycosyltransferase/glycogen phosphorylase"/>
    <property type="match status" value="1"/>
</dbReference>
<protein>
    <submittedName>
        <fullName evidence="4">Glycosyltransferase</fullName>
    </submittedName>
</protein>